<dbReference type="HOGENOM" id="CLU_2184532_0_0_1"/>
<evidence type="ECO:0000313" key="1">
    <source>
        <dbReference type="EMBL" id="EGG09205.1"/>
    </source>
</evidence>
<dbReference type="GeneID" id="18922295"/>
<dbReference type="RefSeq" id="XP_007407565.1">
    <property type="nucleotide sequence ID" value="XM_007407503.1"/>
</dbReference>
<evidence type="ECO:0000313" key="2">
    <source>
        <dbReference type="Proteomes" id="UP000001072"/>
    </source>
</evidence>
<protein>
    <submittedName>
        <fullName evidence="1">Uncharacterized protein</fullName>
    </submittedName>
</protein>
<sequence>MPDRMAFSQGWSKSAIERGCRCEDECTKIENNHRERRPTTSFSRNDSFLWSLGANMQLRSPHVLRLLGGVVKIERYLEQLKALSLECCSLVRGLSERCDKSMIEANMAD</sequence>
<dbReference type="AlphaFoldDB" id="F4REY5"/>
<proteinExistence type="predicted"/>
<dbReference type="VEuPathDB" id="FungiDB:MELLADRAFT_104518"/>
<reference evidence="2" key="1">
    <citation type="journal article" date="2011" name="Proc. Natl. Acad. Sci. U.S.A.">
        <title>Obligate biotrophy features unraveled by the genomic analysis of rust fungi.</title>
        <authorList>
            <person name="Duplessis S."/>
            <person name="Cuomo C.A."/>
            <person name="Lin Y.-C."/>
            <person name="Aerts A."/>
            <person name="Tisserant E."/>
            <person name="Veneault-Fourrey C."/>
            <person name="Joly D.L."/>
            <person name="Hacquard S."/>
            <person name="Amselem J."/>
            <person name="Cantarel B.L."/>
            <person name="Chiu R."/>
            <person name="Coutinho P.M."/>
            <person name="Feau N."/>
            <person name="Field M."/>
            <person name="Frey P."/>
            <person name="Gelhaye E."/>
            <person name="Goldberg J."/>
            <person name="Grabherr M.G."/>
            <person name="Kodira C.D."/>
            <person name="Kohler A."/>
            <person name="Kuees U."/>
            <person name="Lindquist E.A."/>
            <person name="Lucas S.M."/>
            <person name="Mago R."/>
            <person name="Mauceli E."/>
            <person name="Morin E."/>
            <person name="Murat C."/>
            <person name="Pangilinan J.L."/>
            <person name="Park R."/>
            <person name="Pearson M."/>
            <person name="Quesneville H."/>
            <person name="Rouhier N."/>
            <person name="Sakthikumar S."/>
            <person name="Salamov A.A."/>
            <person name="Schmutz J."/>
            <person name="Selles B."/>
            <person name="Shapiro H."/>
            <person name="Tanguay P."/>
            <person name="Tuskan G.A."/>
            <person name="Henrissat B."/>
            <person name="Van de Peer Y."/>
            <person name="Rouze P."/>
            <person name="Ellis J.G."/>
            <person name="Dodds P.N."/>
            <person name="Schein J.E."/>
            <person name="Zhong S."/>
            <person name="Hamelin R.C."/>
            <person name="Grigoriev I.V."/>
            <person name="Szabo L.J."/>
            <person name="Martin F."/>
        </authorList>
    </citation>
    <scope>NUCLEOTIDE SEQUENCE [LARGE SCALE GENOMIC DNA]</scope>
    <source>
        <strain evidence="2">98AG31 / pathotype 3-4-7</strain>
    </source>
</reference>
<accession>F4REY5</accession>
<name>F4REY5_MELLP</name>
<dbReference type="Proteomes" id="UP000001072">
    <property type="component" value="Unassembled WGS sequence"/>
</dbReference>
<dbReference type="EMBL" id="GL883098">
    <property type="protein sequence ID" value="EGG09205.1"/>
    <property type="molecule type" value="Genomic_DNA"/>
</dbReference>
<gene>
    <name evidence="1" type="ORF">MELLADRAFT_104518</name>
</gene>
<organism evidence="2">
    <name type="scientific">Melampsora larici-populina (strain 98AG31 / pathotype 3-4-7)</name>
    <name type="common">Poplar leaf rust fungus</name>
    <dbReference type="NCBI Taxonomy" id="747676"/>
    <lineage>
        <taxon>Eukaryota</taxon>
        <taxon>Fungi</taxon>
        <taxon>Dikarya</taxon>
        <taxon>Basidiomycota</taxon>
        <taxon>Pucciniomycotina</taxon>
        <taxon>Pucciniomycetes</taxon>
        <taxon>Pucciniales</taxon>
        <taxon>Melampsoraceae</taxon>
        <taxon>Melampsora</taxon>
    </lineage>
</organism>
<keyword evidence="2" id="KW-1185">Reference proteome</keyword>
<dbReference type="KEGG" id="mlr:MELLADRAFT_104518"/>
<dbReference type="InParanoid" id="F4REY5"/>